<evidence type="ECO:0000256" key="1">
    <source>
        <dbReference type="SAM" id="Phobius"/>
    </source>
</evidence>
<protein>
    <submittedName>
        <fullName evidence="2">Uncharacterized protein</fullName>
    </submittedName>
</protein>
<keyword evidence="1" id="KW-0472">Membrane</keyword>
<accession>D8Q865</accession>
<keyword evidence="3" id="KW-1185">Reference proteome</keyword>
<dbReference type="Pfam" id="PF16015">
    <property type="entry name" value="Promethin"/>
    <property type="match status" value="1"/>
</dbReference>
<dbReference type="AlphaFoldDB" id="D8Q865"/>
<proteinExistence type="predicted"/>
<dbReference type="HOGENOM" id="CLU_1361114_0_0_1"/>
<feature type="transmembrane region" description="Helical" evidence="1">
    <location>
        <begin position="104"/>
        <end position="129"/>
    </location>
</feature>
<dbReference type="OMA" id="VYFRERP"/>
<reference evidence="2 3" key="1">
    <citation type="journal article" date="2010" name="Nat. Biotechnol.">
        <title>Genome sequence of the model mushroom Schizophyllum commune.</title>
        <authorList>
            <person name="Ohm R.A."/>
            <person name="de Jong J.F."/>
            <person name="Lugones L.G."/>
            <person name="Aerts A."/>
            <person name="Kothe E."/>
            <person name="Stajich J.E."/>
            <person name="de Vries R.P."/>
            <person name="Record E."/>
            <person name="Levasseur A."/>
            <person name="Baker S.E."/>
            <person name="Bartholomew K.A."/>
            <person name="Coutinho P.M."/>
            <person name="Erdmann S."/>
            <person name="Fowler T.J."/>
            <person name="Gathman A.C."/>
            <person name="Lombard V."/>
            <person name="Henrissat B."/>
            <person name="Knabe N."/>
            <person name="Kuees U."/>
            <person name="Lilly W.W."/>
            <person name="Lindquist E."/>
            <person name="Lucas S."/>
            <person name="Magnuson J.K."/>
            <person name="Piumi F."/>
            <person name="Raudaskoski M."/>
            <person name="Salamov A."/>
            <person name="Schmutz J."/>
            <person name="Schwarze F.W.M.R."/>
            <person name="vanKuyk P.A."/>
            <person name="Horton J.S."/>
            <person name="Grigoriev I.V."/>
            <person name="Woesten H.A.B."/>
        </authorList>
    </citation>
    <scope>NUCLEOTIDE SEQUENCE [LARGE SCALE GENOMIC DNA]</scope>
    <source>
        <strain evidence="3">H4-8 / FGSC 9210</strain>
    </source>
</reference>
<feature type="transmembrane region" description="Helical" evidence="1">
    <location>
        <begin position="53"/>
        <end position="70"/>
    </location>
</feature>
<dbReference type="RefSeq" id="XP_003031040.1">
    <property type="nucleotide sequence ID" value="XM_003030994.1"/>
</dbReference>
<gene>
    <name evidence="2" type="ORF">SCHCODRAFT_109986</name>
</gene>
<dbReference type="STRING" id="578458.D8Q865"/>
<evidence type="ECO:0000313" key="2">
    <source>
        <dbReference type="EMBL" id="EFI96137.1"/>
    </source>
</evidence>
<feature type="transmembrane region" description="Helical" evidence="1">
    <location>
        <begin position="77"/>
        <end position="98"/>
    </location>
</feature>
<dbReference type="VEuPathDB" id="FungiDB:SCHCODRAFT_02628353"/>
<organism evidence="3">
    <name type="scientific">Schizophyllum commune (strain H4-8 / FGSC 9210)</name>
    <name type="common">Split gill fungus</name>
    <dbReference type="NCBI Taxonomy" id="578458"/>
    <lineage>
        <taxon>Eukaryota</taxon>
        <taxon>Fungi</taxon>
        <taxon>Dikarya</taxon>
        <taxon>Basidiomycota</taxon>
        <taxon>Agaricomycotina</taxon>
        <taxon>Agaricomycetes</taxon>
        <taxon>Agaricomycetidae</taxon>
        <taxon>Agaricales</taxon>
        <taxon>Schizophyllaceae</taxon>
        <taxon>Schizophyllum</taxon>
    </lineage>
</organism>
<dbReference type="eggNOG" id="ENOG502SXN5">
    <property type="taxonomic scope" value="Eukaryota"/>
</dbReference>
<name>D8Q865_SCHCM</name>
<keyword evidence="1" id="KW-1133">Transmembrane helix</keyword>
<feature type="non-terminal residue" evidence="2">
    <location>
        <position position="201"/>
    </location>
</feature>
<dbReference type="Proteomes" id="UP000007431">
    <property type="component" value="Unassembled WGS sequence"/>
</dbReference>
<keyword evidence="1" id="KW-0812">Transmembrane</keyword>
<dbReference type="KEGG" id="scm:SCHCO_02628353"/>
<evidence type="ECO:0000313" key="3">
    <source>
        <dbReference type="Proteomes" id="UP000007431"/>
    </source>
</evidence>
<dbReference type="OrthoDB" id="3159957at2759"/>
<dbReference type="InParanoid" id="D8Q865"/>
<sequence length="201" mass="21393">MGATEEKAPPQEQLESTFDRSASAVRDYAHRFESSYGRRALDTGASFYAEHPALFAVVAVFGSLSLLPVLTFVGFSLFVITSILLFALGCAAGVIIAVELFLLSILLATLLLVAVLSFFVLASGAAAYATFRLCRLAYKGGVKGVYAWVGEVAAWVGVGPGVVSKKRDPNATYDHNGDIILVDGKGENKGLRDVKPKVEES</sequence>
<dbReference type="GeneID" id="9592568"/>
<dbReference type="EMBL" id="GL377307">
    <property type="protein sequence ID" value="EFI96137.1"/>
    <property type="molecule type" value="Genomic_DNA"/>
</dbReference>